<dbReference type="Gene3D" id="1.20.920.10">
    <property type="entry name" value="Bromodomain-like"/>
    <property type="match status" value="1"/>
</dbReference>
<dbReference type="SUPFAM" id="SSF52540">
    <property type="entry name" value="P-loop containing nucleoside triphosphate hydrolases"/>
    <property type="match status" value="2"/>
</dbReference>
<dbReference type="PROSITE" id="PS50089">
    <property type="entry name" value="ZF_RING_2"/>
    <property type="match status" value="1"/>
</dbReference>
<evidence type="ECO:0000256" key="10">
    <source>
        <dbReference type="PROSITE-ProRule" id="PRU00175"/>
    </source>
</evidence>
<reference evidence="14 15" key="1">
    <citation type="journal article" date="2020" name="G3 (Bethesda)">
        <title>Improved Reference Genome for Cyclotella cryptica CCMP332, a Model for Cell Wall Morphogenesis, Salinity Adaptation, and Lipid Production in Diatoms (Bacillariophyta).</title>
        <authorList>
            <person name="Roberts W.R."/>
            <person name="Downey K.M."/>
            <person name="Ruck E.C."/>
            <person name="Traller J.C."/>
            <person name="Alverson A.J."/>
        </authorList>
    </citation>
    <scope>NUCLEOTIDE SEQUENCE [LARGE SCALE GENOMIC DNA]</scope>
    <source>
        <strain evidence="14 15">CCMP332</strain>
    </source>
</reference>
<dbReference type="GO" id="GO:0008270">
    <property type="term" value="F:zinc ion binding"/>
    <property type="evidence" value="ECO:0007669"/>
    <property type="project" value="UniProtKB-KW"/>
</dbReference>
<dbReference type="InterPro" id="IPR017907">
    <property type="entry name" value="Znf_RING_CS"/>
</dbReference>
<evidence type="ECO:0000256" key="5">
    <source>
        <dbReference type="ARBA" id="ARBA00022806"/>
    </source>
</evidence>
<keyword evidence="8 9" id="KW-0103">Bromodomain</keyword>
<comment type="caution">
    <text evidence="14">The sequence shown here is derived from an EMBL/GenBank/DDBJ whole genome shotgun (WGS) entry which is preliminary data.</text>
</comment>
<feature type="compositionally biased region" description="Basic and acidic residues" evidence="11">
    <location>
        <begin position="157"/>
        <end position="166"/>
    </location>
</feature>
<evidence type="ECO:0000256" key="11">
    <source>
        <dbReference type="SAM" id="MobiDB-lite"/>
    </source>
</evidence>
<evidence type="ECO:0000256" key="3">
    <source>
        <dbReference type="ARBA" id="ARBA00022771"/>
    </source>
</evidence>
<accession>A0ABD3PAA7</accession>
<dbReference type="Pfam" id="PF14447">
    <property type="entry name" value="Prok-RING_4"/>
    <property type="match status" value="1"/>
</dbReference>
<evidence type="ECO:0000313" key="15">
    <source>
        <dbReference type="Proteomes" id="UP001516023"/>
    </source>
</evidence>
<evidence type="ECO:0000256" key="2">
    <source>
        <dbReference type="ARBA" id="ARBA00022741"/>
    </source>
</evidence>
<dbReference type="InterPro" id="IPR001841">
    <property type="entry name" value="Znf_RING"/>
</dbReference>
<evidence type="ECO:0000256" key="9">
    <source>
        <dbReference type="PROSITE-ProRule" id="PRU00035"/>
    </source>
</evidence>
<evidence type="ECO:0000256" key="4">
    <source>
        <dbReference type="ARBA" id="ARBA00022801"/>
    </source>
</evidence>
<dbReference type="EMBL" id="JABMIG020000262">
    <property type="protein sequence ID" value="KAL3783375.1"/>
    <property type="molecule type" value="Genomic_DNA"/>
</dbReference>
<keyword evidence="5" id="KW-0347">Helicase</keyword>
<dbReference type="PROSITE" id="PS00518">
    <property type="entry name" value="ZF_RING_1"/>
    <property type="match status" value="1"/>
</dbReference>
<dbReference type="PROSITE" id="PS50014">
    <property type="entry name" value="BROMODOMAIN_2"/>
    <property type="match status" value="1"/>
</dbReference>
<keyword evidence="6" id="KW-0862">Zinc</keyword>
<keyword evidence="15" id="KW-1185">Reference proteome</keyword>
<dbReference type="InterPro" id="IPR001487">
    <property type="entry name" value="Bromodomain"/>
</dbReference>
<dbReference type="InterPro" id="IPR000330">
    <property type="entry name" value="SNF2_N"/>
</dbReference>
<dbReference type="PANTHER" id="PTHR45626">
    <property type="entry name" value="TRANSCRIPTION TERMINATION FACTOR 2-RELATED"/>
    <property type="match status" value="1"/>
</dbReference>
<keyword evidence="3 10" id="KW-0863">Zinc-finger</keyword>
<dbReference type="CDD" id="cd18793">
    <property type="entry name" value="SF2_C_SNF"/>
    <property type="match status" value="1"/>
</dbReference>
<sequence>MNNQLNRQEVGYVLLEECEILLVMDAFSPCVDAALAEWYHVSLRSDSTSNRDVEQGEENHLSNEGCDLILRPCISSDADSESSSHAWTNATHIIPFNGFVSEMSLENPSQKICDSYHPPITKNDESPFSLKRRSDASLLAGLAMEINEQQEKGSSQHGDDPHEKNGRSSGGSHLRQLRMEKAQVMLWENYSQISENASRTDMSAQMHPASDRENSSLTYTRTKASLLVTFSLPNHPQNIYSNIISLGDDRNHARTNGAKSICKDKMLSTAHQLIGSIIRCDWDRLDRTKKLLQHKALSRRNKQTSLGTGRPNSSLTPFFFPDSLNMESLFESICGASTHFSLDLHKKRETLGDANNHKSLKTCSSKRVEFLDLPSDIIAESVATYLRSKSLHALRATNRKLYVLLREVVPGLKLKLFQHQIRSLEWMEMRERRCITEGDVLRVHERMTSQDYFLDEGAKVCGGDYHRAVTGGATVLLIPRANSNCADAPGPRRFDLASGCEASFACAPRSITKCARGGLVTVHRLFMDCFHLLSHIILFASYRLLCDDPGLGKTITIISLILRSYGLTTQAKANSDQDGDDDNLFYSYWCSSFLTKHVRKCALLELINCLIKSDCESAWFLPPIDQYLDGCPDYFDVISTPICLEDIRNICNKSDCRDFKGFEANVMLCFSNAMAYNPPHHCVYKAAKRLKNNFGTLLVEFKKNQLTVASKSMHRAVKDPDTRSLVDAFQARKRREYQATLVSSSSTLLVVPAPLLSHWLEQMILHIDFRYIIEHGSLSSSIYYHTSKRNINISHTSASFELKSITHPVLFIDDGSKVLPQPSILARFPIVLTTCNRFTSEWKNGSLEREIRASKNMRSSSEIYWGDDEPQASPLLKVSWLRVIVDEGHVMGKSTNNLIQFASWLTVERTWAMTGTPTQQIATQTGLRNLYFLTNFVKHDFFDRQLGREKCWNDLISSGWIAGSLASFFRLKQLVSYLMVRHTKADLVEIPPPIFSTTHIKLSQPETTTYNTIVSSIKANIITTSMKGKTSGWQDSLLNPRQSRHASLALTNLRIACCGGAQIVPNILQKHWDETLVICRDIHSLHDVQVNLINNFIYRAQAAELSGCHCCGLQLQTLFIIPCGHLVCTECIDSKSTTCPVCQQSFDVDSFQRLQPGFNFQFCLKLKNEEEERKNRFAIRRVISDSIRPWNVVDIAEVVNNENRTSETPARPHRRGESCIYSRLHSDGRCEICRKEHFDCNFMNFEQQCSVCYKNAEQCPEYASKARYVIDKLLQLRTNDFADDCSKNINVSPMAARLFAKNGSHRLSQRPLKAIIFSQFREIYEYFGDRLIRRFGGACVADYSYAGTRSQELHKFIHEPECFVMLLSKQGSVGLDLSFVTHIFFLDSIYDKSLETQVVARAYRMGATGPVFVEQLVAKNSIEEIMIQMNTMHQRKLDANSYSQDNIAKVHRLLMSAKLIRPLQVQTTKKRKVHECGDEQSNHASKTANVRFKD</sequence>
<dbReference type="CDD" id="cd16449">
    <property type="entry name" value="RING-HC"/>
    <property type="match status" value="1"/>
</dbReference>
<evidence type="ECO:0000256" key="8">
    <source>
        <dbReference type="ARBA" id="ARBA00023117"/>
    </source>
</evidence>
<evidence type="ECO:0000259" key="12">
    <source>
        <dbReference type="PROSITE" id="PS50014"/>
    </source>
</evidence>
<protein>
    <submittedName>
        <fullName evidence="14">Uncharacterized protein</fullName>
    </submittedName>
</protein>
<dbReference type="Gene3D" id="3.30.40.10">
    <property type="entry name" value="Zinc/RING finger domain, C3HC4 (zinc finger)"/>
    <property type="match status" value="1"/>
</dbReference>
<dbReference type="InterPro" id="IPR036427">
    <property type="entry name" value="Bromodomain-like_sf"/>
</dbReference>
<feature type="region of interest" description="Disordered" evidence="11">
    <location>
        <begin position="1471"/>
        <end position="1494"/>
    </location>
</feature>
<feature type="region of interest" description="Disordered" evidence="11">
    <location>
        <begin position="110"/>
        <end position="130"/>
    </location>
</feature>
<evidence type="ECO:0000259" key="13">
    <source>
        <dbReference type="PROSITE" id="PS50089"/>
    </source>
</evidence>
<dbReference type="GO" id="GO:0004386">
    <property type="term" value="F:helicase activity"/>
    <property type="evidence" value="ECO:0007669"/>
    <property type="project" value="UniProtKB-KW"/>
</dbReference>
<dbReference type="InterPro" id="IPR013083">
    <property type="entry name" value="Znf_RING/FYVE/PHD"/>
</dbReference>
<dbReference type="InterPro" id="IPR050628">
    <property type="entry name" value="SNF2_RAD54_helicase_TF"/>
</dbReference>
<feature type="domain" description="Bromo" evidence="12">
    <location>
        <begin position="612"/>
        <end position="684"/>
    </location>
</feature>
<keyword evidence="2" id="KW-0547">Nucleotide-binding</keyword>
<dbReference type="GO" id="GO:0016787">
    <property type="term" value="F:hydrolase activity"/>
    <property type="evidence" value="ECO:0007669"/>
    <property type="project" value="UniProtKB-KW"/>
</dbReference>
<dbReference type="Pfam" id="PF00439">
    <property type="entry name" value="Bromodomain"/>
    <property type="match status" value="1"/>
</dbReference>
<evidence type="ECO:0000313" key="14">
    <source>
        <dbReference type="EMBL" id="KAL3783375.1"/>
    </source>
</evidence>
<dbReference type="GO" id="GO:0005524">
    <property type="term" value="F:ATP binding"/>
    <property type="evidence" value="ECO:0007669"/>
    <property type="project" value="UniProtKB-KW"/>
</dbReference>
<dbReference type="InterPro" id="IPR038718">
    <property type="entry name" value="SNF2-like_sf"/>
</dbReference>
<dbReference type="InterPro" id="IPR027417">
    <property type="entry name" value="P-loop_NTPase"/>
</dbReference>
<keyword evidence="1" id="KW-0479">Metal-binding</keyword>
<dbReference type="Proteomes" id="UP001516023">
    <property type="component" value="Unassembled WGS sequence"/>
</dbReference>
<feature type="domain" description="RING-type" evidence="13">
    <location>
        <begin position="1108"/>
        <end position="1143"/>
    </location>
</feature>
<evidence type="ECO:0000256" key="7">
    <source>
        <dbReference type="ARBA" id="ARBA00022840"/>
    </source>
</evidence>
<organism evidence="14 15">
    <name type="scientific">Cyclotella cryptica</name>
    <dbReference type="NCBI Taxonomy" id="29204"/>
    <lineage>
        <taxon>Eukaryota</taxon>
        <taxon>Sar</taxon>
        <taxon>Stramenopiles</taxon>
        <taxon>Ochrophyta</taxon>
        <taxon>Bacillariophyta</taxon>
        <taxon>Coscinodiscophyceae</taxon>
        <taxon>Thalassiosirophycidae</taxon>
        <taxon>Stephanodiscales</taxon>
        <taxon>Stephanodiscaceae</taxon>
        <taxon>Cyclotella</taxon>
    </lineage>
</organism>
<gene>
    <name evidence="14" type="ORF">HJC23_013420</name>
</gene>
<dbReference type="SUPFAM" id="SSF57850">
    <property type="entry name" value="RING/U-box"/>
    <property type="match status" value="1"/>
</dbReference>
<dbReference type="PRINTS" id="PR00503">
    <property type="entry name" value="BROMODOMAIN"/>
</dbReference>
<keyword evidence="7" id="KW-0067">ATP-binding</keyword>
<evidence type="ECO:0000256" key="1">
    <source>
        <dbReference type="ARBA" id="ARBA00022723"/>
    </source>
</evidence>
<evidence type="ECO:0000256" key="6">
    <source>
        <dbReference type="ARBA" id="ARBA00022833"/>
    </source>
</evidence>
<dbReference type="SMART" id="SM00297">
    <property type="entry name" value="BROMO"/>
    <property type="match status" value="1"/>
</dbReference>
<dbReference type="Gene3D" id="3.40.50.10810">
    <property type="entry name" value="Tandem AAA-ATPase domain"/>
    <property type="match status" value="1"/>
</dbReference>
<dbReference type="InterPro" id="IPR001650">
    <property type="entry name" value="Helicase_C-like"/>
</dbReference>
<name>A0ABD3PAA7_9STRA</name>
<dbReference type="CDD" id="cd04369">
    <property type="entry name" value="Bromodomain"/>
    <property type="match status" value="1"/>
</dbReference>
<keyword evidence="4" id="KW-0378">Hydrolase</keyword>
<dbReference type="SUPFAM" id="SSF47370">
    <property type="entry name" value="Bromodomain"/>
    <property type="match status" value="1"/>
</dbReference>
<dbReference type="Pfam" id="PF00176">
    <property type="entry name" value="SNF2-rel_dom"/>
    <property type="match status" value="1"/>
</dbReference>
<dbReference type="InterPro" id="IPR049730">
    <property type="entry name" value="SNF2/RAD54-like_C"/>
</dbReference>
<dbReference type="PANTHER" id="PTHR45626:SF14">
    <property type="entry name" value="ATP-DEPENDENT DNA HELICASE (EUROFUNG)"/>
    <property type="match status" value="1"/>
</dbReference>
<dbReference type="Gene3D" id="3.40.50.300">
    <property type="entry name" value="P-loop containing nucleotide triphosphate hydrolases"/>
    <property type="match status" value="1"/>
</dbReference>
<proteinExistence type="predicted"/>
<dbReference type="Pfam" id="PF00271">
    <property type="entry name" value="Helicase_C"/>
    <property type="match status" value="1"/>
</dbReference>
<feature type="region of interest" description="Disordered" evidence="11">
    <location>
        <begin position="149"/>
        <end position="174"/>
    </location>
</feature>